<evidence type="ECO:0008006" key="4">
    <source>
        <dbReference type="Google" id="ProtNLM"/>
    </source>
</evidence>
<proteinExistence type="predicted"/>
<keyword evidence="3" id="KW-1185">Reference proteome</keyword>
<feature type="transmembrane region" description="Helical" evidence="1">
    <location>
        <begin position="102"/>
        <end position="121"/>
    </location>
</feature>
<organism evidence="2 3">
    <name type="scientific">Capnocytophaga bilenii</name>
    <dbReference type="NCBI Taxonomy" id="2819369"/>
    <lineage>
        <taxon>Bacteria</taxon>
        <taxon>Pseudomonadati</taxon>
        <taxon>Bacteroidota</taxon>
        <taxon>Flavobacteriia</taxon>
        <taxon>Flavobacteriales</taxon>
        <taxon>Flavobacteriaceae</taxon>
        <taxon>Capnocytophaga</taxon>
    </lineage>
</organism>
<name>A0ABS3Q078_9FLAO</name>
<gene>
    <name evidence="2" type="ORF">J4N46_11245</name>
</gene>
<dbReference type="EMBL" id="JAGDYP010000010">
    <property type="protein sequence ID" value="MBO1884970.1"/>
    <property type="molecule type" value="Genomic_DNA"/>
</dbReference>
<keyword evidence="1" id="KW-1133">Transmembrane helix</keyword>
<comment type="caution">
    <text evidence="2">The sequence shown here is derived from an EMBL/GenBank/DDBJ whole genome shotgun (WGS) entry which is preliminary data.</text>
</comment>
<keyword evidence="1" id="KW-0812">Transmembrane</keyword>
<feature type="transmembrane region" description="Helical" evidence="1">
    <location>
        <begin position="179"/>
        <end position="203"/>
    </location>
</feature>
<sequence>MKKINQYLLERYPSIWNTKLVWMISAAAVIHLLFFVIGFFSINEQELKTSYFRIFGSYFGYPFLLNLVFSILLLVGWLTQLNKNNAFKHFYPSNPHKLFGQFVQYFVIIFASTTFFISFVMGEKVSIRLKYPESYITELKSNYLEEEKEADEDSYYDDMWGSDHYLIKNVEDAYEDALILSPFLLGNYFLLPTLFVALIVFCVRVTSLRAFLLGIVFSHVLALVLAFFSVFISIITSYDAIGYLYIFTAFAVIALTTVSLGKLPKNFIAIGINFSLIVFAPALFSLLLLFESKQLLPTATPVSYVMLLGTLAFVYGYSKFIHQWKATPE</sequence>
<accession>A0ABS3Q078</accession>
<feature type="transmembrane region" description="Helical" evidence="1">
    <location>
        <begin position="20"/>
        <end position="40"/>
    </location>
</feature>
<dbReference type="Proteomes" id="UP000681610">
    <property type="component" value="Unassembled WGS sequence"/>
</dbReference>
<evidence type="ECO:0000256" key="1">
    <source>
        <dbReference type="SAM" id="Phobius"/>
    </source>
</evidence>
<reference evidence="2 3" key="1">
    <citation type="submission" date="2021-03" db="EMBL/GenBank/DDBJ databases">
        <title>Isolation and description of Capnocytophaga bilenii sp. nov., a novel Capnocytophaga species, isolated from a gingivitis subject.</title>
        <authorList>
            <person name="Antezack A."/>
            <person name="Monnet-Corti V."/>
            <person name="La Scola B."/>
        </authorList>
    </citation>
    <scope>NUCLEOTIDE SEQUENCE [LARGE SCALE GENOMIC DNA]</scope>
    <source>
        <strain evidence="2 3">Marseille-Q4570</strain>
    </source>
</reference>
<feature type="transmembrane region" description="Helical" evidence="1">
    <location>
        <begin position="267"/>
        <end position="290"/>
    </location>
</feature>
<dbReference type="RefSeq" id="WP_208059370.1">
    <property type="nucleotide sequence ID" value="NZ_JAGDYP010000010.1"/>
</dbReference>
<feature type="transmembrane region" description="Helical" evidence="1">
    <location>
        <begin position="302"/>
        <end position="318"/>
    </location>
</feature>
<evidence type="ECO:0000313" key="3">
    <source>
        <dbReference type="Proteomes" id="UP000681610"/>
    </source>
</evidence>
<protein>
    <recommendedName>
        <fullName evidence="4">ABC transporter permease</fullName>
    </recommendedName>
</protein>
<evidence type="ECO:0000313" key="2">
    <source>
        <dbReference type="EMBL" id="MBO1884970.1"/>
    </source>
</evidence>
<keyword evidence="1" id="KW-0472">Membrane</keyword>
<feature type="transmembrane region" description="Helical" evidence="1">
    <location>
        <begin position="210"/>
        <end position="235"/>
    </location>
</feature>
<feature type="transmembrane region" description="Helical" evidence="1">
    <location>
        <begin position="241"/>
        <end position="260"/>
    </location>
</feature>
<feature type="transmembrane region" description="Helical" evidence="1">
    <location>
        <begin position="60"/>
        <end position="81"/>
    </location>
</feature>